<keyword evidence="2" id="KW-0449">Lipoprotein</keyword>
<gene>
    <name evidence="2" type="ORF">A11Q_824</name>
</gene>
<keyword evidence="1" id="KW-1133">Transmembrane helix</keyword>
<dbReference type="RefSeq" id="WP_015469532.1">
    <property type="nucleotide sequence ID" value="NC_020813.1"/>
</dbReference>
<evidence type="ECO:0000313" key="3">
    <source>
        <dbReference type="Proteomes" id="UP000012040"/>
    </source>
</evidence>
<proteinExistence type="predicted"/>
<dbReference type="EMBL" id="CP003537">
    <property type="protein sequence ID" value="AGH95042.1"/>
    <property type="molecule type" value="Genomic_DNA"/>
</dbReference>
<feature type="transmembrane region" description="Helical" evidence="1">
    <location>
        <begin position="6"/>
        <end position="26"/>
    </location>
</feature>
<dbReference type="OrthoDB" id="5290404at2"/>
<dbReference type="InterPro" id="IPR049806">
    <property type="entry name" value="MasK-like_C"/>
</dbReference>
<dbReference type="PATRIC" id="fig|1184267.3.peg.834"/>
<accession>M4V6Q4</accession>
<dbReference type="STRING" id="1184267.A11Q_824"/>
<keyword evidence="1" id="KW-0812">Transmembrane</keyword>
<keyword evidence="3" id="KW-1185">Reference proteome</keyword>
<name>M4V6Q4_9BACT</name>
<dbReference type="NCBIfam" id="NF033768">
    <property type="entry name" value="myxo_SS_tail"/>
    <property type="match status" value="1"/>
</dbReference>
<organism evidence="2 3">
    <name type="scientific">Pseudobdellovibrio exovorus JSS</name>
    <dbReference type="NCBI Taxonomy" id="1184267"/>
    <lineage>
        <taxon>Bacteria</taxon>
        <taxon>Pseudomonadati</taxon>
        <taxon>Bdellovibrionota</taxon>
        <taxon>Bdellovibrionia</taxon>
        <taxon>Bdellovibrionales</taxon>
        <taxon>Pseudobdellovibrionaceae</taxon>
        <taxon>Pseudobdellovibrio</taxon>
    </lineage>
</organism>
<sequence>MKQNNWLVIGLIVCGIALILVSVVLPQNKFNFSFNKVSLAQVIEKTGSATLFPADSAAEYELKNKTTLGPKDSFRTADDAEVLLQFQNGGQLRVTPNSEVLLDQINESQAVALVKAGDVLIEKLGQGSNFWIRKDGQLFSAADYALVDKNTHPIAGKKNSTTDTEEQISQIEIESILSAKKTDFFKCFGQLIQRNPQATGQVLLSFTIEKSGNTNKIEISKTDINDASFKSCLVEVVARTQFRSFSGPPIATVFPLRFE</sequence>
<reference evidence="2 3" key="1">
    <citation type="journal article" date="2013" name="ISME J.">
        <title>By their genes ye shall know them: genomic signatures of predatory bacteria.</title>
        <authorList>
            <person name="Pasternak Z."/>
            <person name="Pietrokovski S."/>
            <person name="Rotem O."/>
            <person name="Gophna U."/>
            <person name="Lurie-Weinberger M.N."/>
            <person name="Jurkevitch E."/>
        </authorList>
    </citation>
    <scope>NUCLEOTIDE SEQUENCE [LARGE SCALE GENOMIC DNA]</scope>
    <source>
        <strain evidence="2 3">JSS</strain>
    </source>
</reference>
<dbReference type="Proteomes" id="UP000012040">
    <property type="component" value="Chromosome"/>
</dbReference>
<evidence type="ECO:0000313" key="2">
    <source>
        <dbReference type="EMBL" id="AGH95042.1"/>
    </source>
</evidence>
<dbReference type="KEGG" id="bex:A11Q_824"/>
<dbReference type="eggNOG" id="COG0810">
    <property type="taxonomic scope" value="Bacteria"/>
</dbReference>
<dbReference type="HOGENOM" id="CLU_1044522_0_0_7"/>
<protein>
    <submittedName>
        <fullName evidence="2">Putative lipoprotein LipL45</fullName>
    </submittedName>
</protein>
<evidence type="ECO:0000256" key="1">
    <source>
        <dbReference type="SAM" id="Phobius"/>
    </source>
</evidence>
<keyword evidence="1" id="KW-0472">Membrane</keyword>
<dbReference type="AlphaFoldDB" id="M4V6Q4"/>